<organism evidence="2 3">
    <name type="scientific">Paludibacterium paludis</name>
    <dbReference type="NCBI Taxonomy" id="1225769"/>
    <lineage>
        <taxon>Bacteria</taxon>
        <taxon>Pseudomonadati</taxon>
        <taxon>Pseudomonadota</taxon>
        <taxon>Betaproteobacteria</taxon>
        <taxon>Neisseriales</taxon>
        <taxon>Chromobacteriaceae</taxon>
        <taxon>Paludibacterium</taxon>
    </lineage>
</organism>
<keyword evidence="3" id="KW-1185">Reference proteome</keyword>
<dbReference type="Pfam" id="PF20597">
    <property type="entry name" value="pAdhesive_15"/>
    <property type="match status" value="1"/>
</dbReference>
<name>A0A918P3N8_9NEIS</name>
<dbReference type="RefSeq" id="WP_189534113.1">
    <property type="nucleotide sequence ID" value="NZ_CP069161.1"/>
</dbReference>
<dbReference type="InterPro" id="IPR026588">
    <property type="entry name" value="Choice_anch_A"/>
</dbReference>
<accession>A0A918P3N8</accession>
<dbReference type="NCBIfam" id="TIGR04215">
    <property type="entry name" value="choice_anch_A"/>
    <property type="match status" value="1"/>
</dbReference>
<dbReference type="AlphaFoldDB" id="A0A918P3N8"/>
<evidence type="ECO:0000259" key="1">
    <source>
        <dbReference type="Pfam" id="PF20597"/>
    </source>
</evidence>
<gene>
    <name evidence="2" type="ORF">GCM10011289_21300</name>
</gene>
<reference evidence="2" key="1">
    <citation type="journal article" date="2014" name="Int. J. Syst. Evol. Microbiol.">
        <title>Complete genome sequence of Corynebacterium casei LMG S-19264T (=DSM 44701T), isolated from a smear-ripened cheese.</title>
        <authorList>
            <consortium name="US DOE Joint Genome Institute (JGI-PGF)"/>
            <person name="Walter F."/>
            <person name="Albersmeier A."/>
            <person name="Kalinowski J."/>
            <person name="Ruckert C."/>
        </authorList>
    </citation>
    <scope>NUCLEOTIDE SEQUENCE</scope>
    <source>
        <strain evidence="2">KCTC 32182</strain>
    </source>
</reference>
<protein>
    <recommendedName>
        <fullName evidence="1">Choice-of-anchor A domain-containing protein</fullName>
    </recommendedName>
</protein>
<evidence type="ECO:0000313" key="2">
    <source>
        <dbReference type="EMBL" id="GGY17570.1"/>
    </source>
</evidence>
<dbReference type="Proteomes" id="UP000645257">
    <property type="component" value="Unassembled WGS sequence"/>
</dbReference>
<reference evidence="2" key="2">
    <citation type="submission" date="2020-09" db="EMBL/GenBank/DDBJ databases">
        <authorList>
            <person name="Sun Q."/>
            <person name="Kim S."/>
        </authorList>
    </citation>
    <scope>NUCLEOTIDE SEQUENCE</scope>
    <source>
        <strain evidence="2">KCTC 32182</strain>
    </source>
</reference>
<dbReference type="EMBL" id="BMYX01000011">
    <property type="protein sequence ID" value="GGY17570.1"/>
    <property type="molecule type" value="Genomic_DNA"/>
</dbReference>
<sequence length="117" mass="12392">MAANDIARVRSFSISGVASDAFVFVNILGDNVDLSGNYDAFKAFTANNSTRVLFNLPGAANLSLQNLWLDAAVLAPNATISHSSGHINGPLHDLPLVVQQIDGNFLVEAGFNFTMPS</sequence>
<evidence type="ECO:0000313" key="3">
    <source>
        <dbReference type="Proteomes" id="UP000645257"/>
    </source>
</evidence>
<feature type="domain" description="Choice-of-anchor A" evidence="1">
    <location>
        <begin position="3"/>
        <end position="90"/>
    </location>
</feature>
<comment type="caution">
    <text evidence="2">The sequence shown here is derived from an EMBL/GenBank/DDBJ whole genome shotgun (WGS) entry which is preliminary data.</text>
</comment>
<proteinExistence type="predicted"/>